<comment type="caution">
    <text evidence="1">The sequence shown here is derived from an EMBL/GenBank/DDBJ whole genome shotgun (WGS) entry which is preliminary data.</text>
</comment>
<evidence type="ECO:0000313" key="1">
    <source>
        <dbReference type="EMBL" id="VEL25103.1"/>
    </source>
</evidence>
<dbReference type="Proteomes" id="UP000784294">
    <property type="component" value="Unassembled WGS sequence"/>
</dbReference>
<sequence length="101" mass="11000">MSLLLRPSIHALATRLRSRKTVKVYSYSDTPQFVWGLGDHTNVRLGPVSVSKTQQSVAPFALGAGGAKFAAKTTSPITKACSHHVAQLPDQAMVQRHSFKR</sequence>
<evidence type="ECO:0000313" key="2">
    <source>
        <dbReference type="Proteomes" id="UP000784294"/>
    </source>
</evidence>
<reference evidence="1" key="1">
    <citation type="submission" date="2018-11" db="EMBL/GenBank/DDBJ databases">
        <authorList>
            <consortium name="Pathogen Informatics"/>
        </authorList>
    </citation>
    <scope>NUCLEOTIDE SEQUENCE</scope>
</reference>
<keyword evidence="2" id="KW-1185">Reference proteome</keyword>
<organism evidence="1 2">
    <name type="scientific">Protopolystoma xenopodis</name>
    <dbReference type="NCBI Taxonomy" id="117903"/>
    <lineage>
        <taxon>Eukaryota</taxon>
        <taxon>Metazoa</taxon>
        <taxon>Spiralia</taxon>
        <taxon>Lophotrochozoa</taxon>
        <taxon>Platyhelminthes</taxon>
        <taxon>Monogenea</taxon>
        <taxon>Polyopisthocotylea</taxon>
        <taxon>Polystomatidea</taxon>
        <taxon>Polystomatidae</taxon>
        <taxon>Protopolystoma</taxon>
    </lineage>
</organism>
<name>A0A448X102_9PLAT</name>
<dbReference type="EMBL" id="CAAALY010071698">
    <property type="protein sequence ID" value="VEL25103.1"/>
    <property type="molecule type" value="Genomic_DNA"/>
</dbReference>
<accession>A0A448X102</accession>
<dbReference type="AlphaFoldDB" id="A0A448X102"/>
<proteinExistence type="predicted"/>
<gene>
    <name evidence="1" type="ORF">PXEA_LOCUS18543</name>
</gene>
<feature type="non-terminal residue" evidence="1">
    <location>
        <position position="101"/>
    </location>
</feature>
<protein>
    <submittedName>
        <fullName evidence="1">Uncharacterized protein</fullName>
    </submittedName>
</protein>